<dbReference type="EMBL" id="QNQT01000007">
    <property type="protein sequence ID" value="RDU35973.1"/>
    <property type="molecule type" value="Genomic_DNA"/>
</dbReference>
<evidence type="ECO:0000256" key="2">
    <source>
        <dbReference type="ARBA" id="ARBA00005278"/>
    </source>
</evidence>
<evidence type="ECO:0000256" key="6">
    <source>
        <dbReference type="SAM" id="Phobius"/>
    </source>
</evidence>
<name>A0A3D8GND2_9BACI</name>
<feature type="transmembrane region" description="Helical" evidence="6">
    <location>
        <begin position="292"/>
        <end position="313"/>
    </location>
</feature>
<gene>
    <name evidence="7" type="ORF">DRW41_15375</name>
</gene>
<feature type="transmembrane region" description="Helical" evidence="6">
    <location>
        <begin position="415"/>
        <end position="440"/>
    </location>
</feature>
<dbReference type="PIRSF" id="PIRSF005690">
    <property type="entry name" value="GerBA"/>
    <property type="match status" value="1"/>
</dbReference>
<protein>
    <submittedName>
        <fullName evidence="7">Spore germination protein</fullName>
    </submittedName>
</protein>
<accession>A0A3D8GND2</accession>
<keyword evidence="6" id="KW-0812">Transmembrane</keyword>
<comment type="similarity">
    <text evidence="2 4">Belongs to the GerABKA family.</text>
</comment>
<dbReference type="PANTHER" id="PTHR22550">
    <property type="entry name" value="SPORE GERMINATION PROTEIN"/>
    <property type="match status" value="1"/>
</dbReference>
<keyword evidence="3 4" id="KW-0472">Membrane</keyword>
<evidence type="ECO:0000256" key="4">
    <source>
        <dbReference type="PIRNR" id="PIRNR005690"/>
    </source>
</evidence>
<keyword evidence="8" id="KW-1185">Reference proteome</keyword>
<evidence type="ECO:0000256" key="3">
    <source>
        <dbReference type="ARBA" id="ARBA00023136"/>
    </source>
</evidence>
<feature type="region of interest" description="Disordered" evidence="5">
    <location>
        <begin position="481"/>
        <end position="503"/>
    </location>
</feature>
<reference evidence="7 8" key="1">
    <citation type="submission" date="2018-07" db="EMBL/GenBank/DDBJ databases">
        <title>Bacillus sp. YLB-04 draft genome sequence.</title>
        <authorList>
            <person name="Yu L."/>
            <person name="Tang X."/>
        </authorList>
    </citation>
    <scope>NUCLEOTIDE SEQUENCE [LARGE SCALE GENOMIC DNA]</scope>
    <source>
        <strain evidence="7 8">YLB-04</strain>
    </source>
</reference>
<feature type="transmembrane region" description="Helical" evidence="6">
    <location>
        <begin position="385"/>
        <end position="403"/>
    </location>
</feature>
<evidence type="ECO:0000313" key="7">
    <source>
        <dbReference type="EMBL" id="RDU35973.1"/>
    </source>
</evidence>
<dbReference type="InterPro" id="IPR004995">
    <property type="entry name" value="Spore_Ger"/>
</dbReference>
<comment type="subcellular location">
    <subcellularLocation>
        <location evidence="4">Cell membrane</location>
    </subcellularLocation>
    <subcellularLocation>
        <location evidence="1">Membrane</location>
        <topology evidence="1">Multi-pass membrane protein</topology>
    </subcellularLocation>
</comment>
<dbReference type="AlphaFoldDB" id="A0A3D8GND2"/>
<organism evidence="7 8">
    <name type="scientific">Neobacillus piezotolerans</name>
    <dbReference type="NCBI Taxonomy" id="2259171"/>
    <lineage>
        <taxon>Bacteria</taxon>
        <taxon>Bacillati</taxon>
        <taxon>Bacillota</taxon>
        <taxon>Bacilli</taxon>
        <taxon>Bacillales</taxon>
        <taxon>Bacillaceae</taxon>
        <taxon>Neobacillus</taxon>
    </lineage>
</organism>
<evidence type="ECO:0000313" key="8">
    <source>
        <dbReference type="Proteomes" id="UP000257144"/>
    </source>
</evidence>
<dbReference type="Proteomes" id="UP000257144">
    <property type="component" value="Unassembled WGS sequence"/>
</dbReference>
<dbReference type="GO" id="GO:0005886">
    <property type="term" value="C:plasma membrane"/>
    <property type="evidence" value="ECO:0007669"/>
    <property type="project" value="UniProtKB-SubCell"/>
</dbReference>
<dbReference type="PANTHER" id="PTHR22550:SF5">
    <property type="entry name" value="LEUCINE ZIPPER PROTEIN 4"/>
    <property type="match status" value="1"/>
</dbReference>
<keyword evidence="6" id="KW-1133">Transmembrane helix</keyword>
<dbReference type="OrthoDB" id="9772630at2"/>
<proteinExistence type="inferred from homology"/>
<sequence>MFKWKKSNTQKKQEKSQKKLSDILEAANRSADFKSFSPVENGRITVNCYTTLIDDKLLRRVLLPSIQGNASAITDISEIKNFIPLEGIQLTENADEAEKKLNEGHAIVQLNHASKFALVNISSPMKGLRQNNETDNEFSVVGPKIGFIESIDTNLHLLRRQLATTDLIVEEHELGRISKTRVAIVYLNGITNPEFVQTARERIKNADFDVIHDSTIVEQLISDNTSTPFPPFLATERVDKAGHSLMLGQIAILSDGSCYAITAPVSILDFFNSPEDYYSAWMQGSFFRLIRFFGVSFSVFATPVYVAVLTFHYEIIPEDLLGPIIFSRANVPFPPFLEVLFLEITIELLREAGARLPSKIGQTLGIVGGIVIGQATVEAALTSNILLIIVALAALSSFTTPIYQMSNTVRLLRFPFIFIAAIWGGYGLAVGIVLLLGHLFRLKSLGMPYMVPLFPFRAAGMGDAILRLPYSKTNKRPSYLRSLKKKRYSTSEENDEDKDINTE</sequence>
<dbReference type="Pfam" id="PF03323">
    <property type="entry name" value="GerA"/>
    <property type="match status" value="1"/>
</dbReference>
<dbReference type="RefSeq" id="WP_115452900.1">
    <property type="nucleotide sequence ID" value="NZ_QNQT01000007.1"/>
</dbReference>
<evidence type="ECO:0000256" key="5">
    <source>
        <dbReference type="SAM" id="MobiDB-lite"/>
    </source>
</evidence>
<dbReference type="GO" id="GO:0009847">
    <property type="term" value="P:spore germination"/>
    <property type="evidence" value="ECO:0007669"/>
    <property type="project" value="UniProtKB-UniRule"/>
</dbReference>
<dbReference type="InterPro" id="IPR050768">
    <property type="entry name" value="UPF0353/GerABKA_families"/>
</dbReference>
<comment type="caution">
    <text evidence="7">The sequence shown here is derived from an EMBL/GenBank/DDBJ whole genome shotgun (WGS) entry which is preliminary data.</text>
</comment>
<feature type="compositionally biased region" description="Acidic residues" evidence="5">
    <location>
        <begin position="492"/>
        <end position="503"/>
    </location>
</feature>
<evidence type="ECO:0000256" key="1">
    <source>
        <dbReference type="ARBA" id="ARBA00004141"/>
    </source>
</evidence>